<protein>
    <submittedName>
        <fullName evidence="3">Uncharacterized protein</fullName>
    </submittedName>
</protein>
<evidence type="ECO:0000256" key="2">
    <source>
        <dbReference type="SAM" id="Phobius"/>
    </source>
</evidence>
<gene>
    <name evidence="3" type="ORF">MKK02DRAFT_44871</name>
</gene>
<feature type="transmembrane region" description="Helical" evidence="2">
    <location>
        <begin position="159"/>
        <end position="180"/>
    </location>
</feature>
<dbReference type="RefSeq" id="XP_052945945.1">
    <property type="nucleotide sequence ID" value="XM_053093125.1"/>
</dbReference>
<keyword evidence="2" id="KW-0812">Transmembrane</keyword>
<evidence type="ECO:0000313" key="3">
    <source>
        <dbReference type="EMBL" id="KAI9636168.1"/>
    </source>
</evidence>
<evidence type="ECO:0000256" key="1">
    <source>
        <dbReference type="SAM" id="MobiDB-lite"/>
    </source>
</evidence>
<accession>A0AA38H929</accession>
<sequence length="199" mass="21837">MSKLPEYRRNADEESAPLFKGENRPSLDLDAVPTYPPRMGVSASRDDTDDRNTVTYTFVPRWPVKGERQDAIGVLGLSREETTAVVQNAFPLLADYPAERIEFLVPVALKDGCAVDDRWAMIMDDAWSKFHKSPPVRLKVQIQDGPGDAARRSKRENKIVFSVIGGLVTFFILVGLAVFLSSPSSAAHGSSPSSKPSST</sequence>
<dbReference type="Proteomes" id="UP001164286">
    <property type="component" value="Unassembled WGS sequence"/>
</dbReference>
<dbReference type="EMBL" id="JAKWFO010000005">
    <property type="protein sequence ID" value="KAI9636168.1"/>
    <property type="molecule type" value="Genomic_DNA"/>
</dbReference>
<proteinExistence type="predicted"/>
<comment type="caution">
    <text evidence="3">The sequence shown here is derived from an EMBL/GenBank/DDBJ whole genome shotgun (WGS) entry which is preliminary data.</text>
</comment>
<feature type="region of interest" description="Disordered" evidence="1">
    <location>
        <begin position="1"/>
        <end position="47"/>
    </location>
</feature>
<feature type="compositionally biased region" description="Basic and acidic residues" evidence="1">
    <location>
        <begin position="1"/>
        <end position="12"/>
    </location>
</feature>
<keyword evidence="4" id="KW-1185">Reference proteome</keyword>
<name>A0AA38H929_9TREE</name>
<keyword evidence="2" id="KW-0472">Membrane</keyword>
<organism evidence="3 4">
    <name type="scientific">Dioszegia hungarica</name>
    <dbReference type="NCBI Taxonomy" id="4972"/>
    <lineage>
        <taxon>Eukaryota</taxon>
        <taxon>Fungi</taxon>
        <taxon>Dikarya</taxon>
        <taxon>Basidiomycota</taxon>
        <taxon>Agaricomycotina</taxon>
        <taxon>Tremellomycetes</taxon>
        <taxon>Tremellales</taxon>
        <taxon>Bulleribasidiaceae</taxon>
        <taxon>Dioszegia</taxon>
    </lineage>
</organism>
<dbReference type="AlphaFoldDB" id="A0AA38H929"/>
<keyword evidence="2" id="KW-1133">Transmembrane helix</keyword>
<reference evidence="3" key="1">
    <citation type="journal article" date="2022" name="G3 (Bethesda)">
        <title>High quality genome of the basidiomycete yeast Dioszegia hungarica PDD-24b-2 isolated from cloud water.</title>
        <authorList>
            <person name="Jarrige D."/>
            <person name="Haridas S."/>
            <person name="Bleykasten-Grosshans C."/>
            <person name="Joly M."/>
            <person name="Nadalig T."/>
            <person name="Sancelme M."/>
            <person name="Vuilleumier S."/>
            <person name="Grigoriev I.V."/>
            <person name="Amato P."/>
            <person name="Bringel F."/>
        </authorList>
    </citation>
    <scope>NUCLEOTIDE SEQUENCE</scope>
    <source>
        <strain evidence="3">PDD-24b-2</strain>
    </source>
</reference>
<evidence type="ECO:0000313" key="4">
    <source>
        <dbReference type="Proteomes" id="UP001164286"/>
    </source>
</evidence>
<dbReference type="GeneID" id="77732330"/>